<name>A0A268R172_SHOCL</name>
<dbReference type="Gene3D" id="3.30.70.360">
    <property type="match status" value="2"/>
</dbReference>
<sequence>VEHYFKHEEMPAMGFAPDADFPIIYAEKGISDFDLVQTGHTEEADREVLAEVLHFNAGRRYNMVPDFAKASLVVHLEHTEV</sequence>
<evidence type="ECO:0000313" key="1">
    <source>
        <dbReference type="EMBL" id="PAF13922.1"/>
    </source>
</evidence>
<evidence type="ECO:0000313" key="2">
    <source>
        <dbReference type="Proteomes" id="UP000216133"/>
    </source>
</evidence>
<gene>
    <name evidence="1" type="ORF">CHH61_24600</name>
</gene>
<protein>
    <submittedName>
        <fullName evidence="1">Uncharacterized protein</fullName>
    </submittedName>
</protein>
<dbReference type="EMBL" id="NPBS01000584">
    <property type="protein sequence ID" value="PAF13922.1"/>
    <property type="molecule type" value="Genomic_DNA"/>
</dbReference>
<feature type="non-terminal residue" evidence="1">
    <location>
        <position position="1"/>
    </location>
</feature>
<dbReference type="Proteomes" id="UP000216133">
    <property type="component" value="Unassembled WGS sequence"/>
</dbReference>
<dbReference type="Gene3D" id="3.40.630.10">
    <property type="entry name" value="Zn peptidases"/>
    <property type="match status" value="1"/>
</dbReference>
<feature type="non-terminal residue" evidence="1">
    <location>
        <position position="81"/>
    </location>
</feature>
<dbReference type="SUPFAM" id="SSF55031">
    <property type="entry name" value="Bacterial exopeptidase dimerisation domain"/>
    <property type="match status" value="1"/>
</dbReference>
<accession>A0A268R172</accession>
<dbReference type="AlphaFoldDB" id="A0A268R172"/>
<dbReference type="InterPro" id="IPR036264">
    <property type="entry name" value="Bact_exopeptidase_dim_dom"/>
</dbReference>
<organism evidence="1 2">
    <name type="scientific">Shouchella clausii</name>
    <name type="common">Alkalihalobacillus clausii</name>
    <dbReference type="NCBI Taxonomy" id="79880"/>
    <lineage>
        <taxon>Bacteria</taxon>
        <taxon>Bacillati</taxon>
        <taxon>Bacillota</taxon>
        <taxon>Bacilli</taxon>
        <taxon>Bacillales</taxon>
        <taxon>Bacillaceae</taxon>
        <taxon>Shouchella</taxon>
    </lineage>
</organism>
<reference evidence="1 2" key="1">
    <citation type="submission" date="2017-07" db="EMBL/GenBank/DDBJ databases">
        <title>Isolation and whole genome analysis of endospore-forming bacteria from heroin.</title>
        <authorList>
            <person name="Kalinowski J."/>
            <person name="Ahrens B."/>
            <person name="Al-Dilaimi A."/>
            <person name="Winkler A."/>
            <person name="Wibberg D."/>
            <person name="Schleenbecker U."/>
            <person name="Ruckert C."/>
            <person name="Wolfel R."/>
            <person name="Grass G."/>
        </authorList>
    </citation>
    <scope>NUCLEOTIDE SEQUENCE [LARGE SCALE GENOMIC DNA]</scope>
    <source>
        <strain evidence="1 2">7523-2</strain>
    </source>
</reference>
<proteinExistence type="predicted"/>
<comment type="caution">
    <text evidence="1">The sequence shown here is derived from an EMBL/GenBank/DDBJ whole genome shotgun (WGS) entry which is preliminary data.</text>
</comment>